<evidence type="ECO:0000313" key="2">
    <source>
        <dbReference type="Proteomes" id="UP001165064"/>
    </source>
</evidence>
<reference evidence="1" key="1">
    <citation type="submission" date="2023-04" db="EMBL/GenBank/DDBJ databases">
        <title>Ambrosiozyma monospora NBRC 10751.</title>
        <authorList>
            <person name="Ichikawa N."/>
            <person name="Sato H."/>
            <person name="Tonouchi N."/>
        </authorList>
    </citation>
    <scope>NUCLEOTIDE SEQUENCE</scope>
    <source>
        <strain evidence="1">NBRC 10751</strain>
    </source>
</reference>
<keyword evidence="2" id="KW-1185">Reference proteome</keyword>
<sequence>MKLVTLVPHRMATPQMVKVMLFILMSFSITSTILALLMCQGDMLAELIPKKLKTTIQSLTQPQSYSTTAAGIFDSDSSLRQEVLRFERRDVKAIPYDIITSVSENILSFVPPPLTAEEIAESPELSSPLHDPDLPLDPEQIDWSQFAYATYSTSSDYLKSALLNAKRLRQFNTQADIVIMHATTAKDDFGIRYEHRLLAKAIDKYDVKIFFVDALDFEGDEANWAKGFTKFHVFSLVQIE</sequence>
<dbReference type="EMBL" id="BSXS01011342">
    <property type="protein sequence ID" value="GMF00279.1"/>
    <property type="molecule type" value="Genomic_DNA"/>
</dbReference>
<organism evidence="1 2">
    <name type="scientific">Ambrosiozyma monospora</name>
    <name type="common">Yeast</name>
    <name type="synonym">Endomycopsis monosporus</name>
    <dbReference type="NCBI Taxonomy" id="43982"/>
    <lineage>
        <taxon>Eukaryota</taxon>
        <taxon>Fungi</taxon>
        <taxon>Dikarya</taxon>
        <taxon>Ascomycota</taxon>
        <taxon>Saccharomycotina</taxon>
        <taxon>Pichiomycetes</taxon>
        <taxon>Pichiales</taxon>
        <taxon>Pichiaceae</taxon>
        <taxon>Ambrosiozyma</taxon>
    </lineage>
</organism>
<evidence type="ECO:0000313" key="1">
    <source>
        <dbReference type="EMBL" id="GMF00279.1"/>
    </source>
</evidence>
<dbReference type="Proteomes" id="UP001165064">
    <property type="component" value="Unassembled WGS sequence"/>
</dbReference>
<comment type="caution">
    <text evidence="1">The sequence shown here is derived from an EMBL/GenBank/DDBJ whole genome shotgun (WGS) entry which is preliminary data.</text>
</comment>
<gene>
    <name evidence="1" type="ORF">Amon02_001096300</name>
</gene>
<name>A0ACB5U2W4_AMBMO</name>
<proteinExistence type="predicted"/>
<accession>A0ACB5U2W4</accession>
<protein>
    <submittedName>
        <fullName evidence="1">Unnamed protein product</fullName>
    </submittedName>
</protein>